<proteinExistence type="predicted"/>
<dbReference type="GO" id="GO:0046872">
    <property type="term" value="F:metal ion binding"/>
    <property type="evidence" value="ECO:0007669"/>
    <property type="project" value="InterPro"/>
</dbReference>
<dbReference type="SUPFAM" id="SSF47240">
    <property type="entry name" value="Ferritin-like"/>
    <property type="match status" value="1"/>
</dbReference>
<dbReference type="Pfam" id="PF02915">
    <property type="entry name" value="Rubrerythrin"/>
    <property type="match status" value="1"/>
</dbReference>
<comment type="caution">
    <text evidence="2">The sequence shown here is derived from an EMBL/GenBank/DDBJ whole genome shotgun (WGS) entry which is preliminary data.</text>
</comment>
<keyword evidence="3" id="KW-1185">Reference proteome</keyword>
<dbReference type="Gene3D" id="1.20.1260.10">
    <property type="match status" value="2"/>
</dbReference>
<dbReference type="Proteomes" id="UP000216024">
    <property type="component" value="Unassembled WGS sequence"/>
</dbReference>
<protein>
    <submittedName>
        <fullName evidence="2">Metal-iron-binding protein</fullName>
    </submittedName>
</protein>
<evidence type="ECO:0000313" key="2">
    <source>
        <dbReference type="EMBL" id="PAB60696.1"/>
    </source>
</evidence>
<sequence>MEQLKCLICGMNINLKNYRLNENTFLEKNEEEHIINCPFCGVGKVYLDNNKALFKVESKELDEETLKVLDKAMKLEVFNGEFYKEASELAKNNEIKELFKELSSVEFMHARVHKMLGGFKEMPKLHKPDYTKYDSDDLLLEEARKREKHAIEFYNKNSKVVCSNVVKEVLKALSHVEKQHEIIAESRKEKTLEVT</sequence>
<dbReference type="OrthoDB" id="1926194at2"/>
<evidence type="ECO:0000313" key="3">
    <source>
        <dbReference type="Proteomes" id="UP000216024"/>
    </source>
</evidence>
<feature type="domain" description="Rubrerythrin diiron-binding" evidence="1">
    <location>
        <begin position="67"/>
        <end position="182"/>
    </location>
</feature>
<dbReference type="AlphaFoldDB" id="A0A267MMC8"/>
<dbReference type="InterPro" id="IPR009078">
    <property type="entry name" value="Ferritin-like_SF"/>
</dbReference>
<gene>
    <name evidence="2" type="ORF">CCE28_03925</name>
</gene>
<dbReference type="InterPro" id="IPR003251">
    <property type="entry name" value="Rr_diiron-bd_dom"/>
</dbReference>
<dbReference type="EMBL" id="NIBG01000002">
    <property type="protein sequence ID" value="PAB60696.1"/>
    <property type="molecule type" value="Genomic_DNA"/>
</dbReference>
<dbReference type="GO" id="GO:0016491">
    <property type="term" value="F:oxidoreductase activity"/>
    <property type="evidence" value="ECO:0007669"/>
    <property type="project" value="InterPro"/>
</dbReference>
<name>A0A267MMC8_9FIRM</name>
<reference evidence="2 3" key="1">
    <citation type="submission" date="2017-06" db="EMBL/GenBank/DDBJ databases">
        <title>Draft genome sequence of anaerobic fermentative bacterium Anaeromicrobium sediminis DY2726D isolated from West Pacific Ocean sediments.</title>
        <authorList>
            <person name="Zeng X."/>
        </authorList>
    </citation>
    <scope>NUCLEOTIDE SEQUENCE [LARGE SCALE GENOMIC DNA]</scope>
    <source>
        <strain evidence="2 3">DY2726D</strain>
    </source>
</reference>
<dbReference type="InterPro" id="IPR012347">
    <property type="entry name" value="Ferritin-like"/>
</dbReference>
<dbReference type="RefSeq" id="WP_095131181.1">
    <property type="nucleotide sequence ID" value="NZ_NIBG01000002.1"/>
</dbReference>
<organism evidence="2 3">
    <name type="scientific">Anaeromicrobium sediminis</name>
    <dbReference type="NCBI Taxonomy" id="1478221"/>
    <lineage>
        <taxon>Bacteria</taxon>
        <taxon>Bacillati</taxon>
        <taxon>Bacillota</taxon>
        <taxon>Clostridia</taxon>
        <taxon>Peptostreptococcales</taxon>
        <taxon>Thermotaleaceae</taxon>
        <taxon>Anaeromicrobium</taxon>
    </lineage>
</organism>
<evidence type="ECO:0000259" key="1">
    <source>
        <dbReference type="Pfam" id="PF02915"/>
    </source>
</evidence>
<accession>A0A267MMC8</accession>